<gene>
    <name evidence="6" type="primary">gcvPB</name>
    <name evidence="10" type="ORF">GWO12_09400</name>
</gene>
<dbReference type="SUPFAM" id="SSF53383">
    <property type="entry name" value="PLP-dependent transferases"/>
    <property type="match status" value="1"/>
</dbReference>
<comment type="similarity">
    <text evidence="6">Belongs to the GcvP family. C-terminal subunit subfamily.</text>
</comment>
<feature type="region of interest" description="Disordered" evidence="7">
    <location>
        <begin position="1"/>
        <end position="38"/>
    </location>
</feature>
<dbReference type="GO" id="GO:0016594">
    <property type="term" value="F:glycine binding"/>
    <property type="evidence" value="ECO:0007669"/>
    <property type="project" value="TreeGrafter"/>
</dbReference>
<dbReference type="InterPro" id="IPR049316">
    <property type="entry name" value="GDC-P_C"/>
</dbReference>
<dbReference type="GO" id="GO:0019464">
    <property type="term" value="P:glycine decarboxylation via glycine cleavage system"/>
    <property type="evidence" value="ECO:0007669"/>
    <property type="project" value="UniProtKB-UniRule"/>
</dbReference>
<evidence type="ECO:0000256" key="5">
    <source>
        <dbReference type="ARBA" id="ARBA00049026"/>
    </source>
</evidence>
<dbReference type="InterPro" id="IPR049315">
    <property type="entry name" value="GDC-P_N"/>
</dbReference>
<dbReference type="InterPro" id="IPR015424">
    <property type="entry name" value="PyrdxlP-dep_Trfase"/>
</dbReference>
<feature type="domain" description="Glycine dehydrogenase C-terminal" evidence="9">
    <location>
        <begin position="360"/>
        <end position="456"/>
    </location>
</feature>
<dbReference type="FunFam" id="3.40.640.10:FF:000224">
    <property type="entry name" value="Probable glycine dehydrogenase (decarboxylating) subunit 2"/>
    <property type="match status" value="1"/>
</dbReference>
<sequence>MKEKNPKRTDSPLIFERSRPGRRGTAVPEPDVPTRPLEELLPKAMMRKEPPSLPEVSENEVVRHFTEISLMNHHVDRGFYPLGSCTMKYNPKVNEQTARLPGLADLHPFQPTSAVQGALRLMWELGEMLKEIVGMDEITLQPAAGAQGELVGALLFRAYHTAQGDPRKKIIIPDSAHGTNPATVRMAGYEVVTLKSNEEGRMDPGALESALGEDVAGVMLTNPNTLGKFESDVEEIARLVHEAGGLMYMDGANLNALIGVARPGDLGYDIVHLNLHKTFSTPHGGGGPGAGPVAVKEHLAPYLPLPILTRAGDGGYALDWERPESIGKVHGFWGNFGVLVRAYTYIRMLGRDGMRRTGMAAVLNNAYMSARLEGTYSLPYGRGMHESVFSGSFLKEHGVRTLDVAKRLLDFGVHAPTVYFPLIVPEAIMAEPTETETKDELDRFCEAMLQIAEEAKADPEFVKNAPYSTPVRRLDEALANRRPNVRYRPEGSD</sequence>
<protein>
    <recommendedName>
        <fullName evidence="6">Probable glycine dehydrogenase (decarboxylating) subunit 2</fullName>
        <ecNumber evidence="6">1.4.4.2</ecNumber>
    </recommendedName>
    <alternativeName>
        <fullName evidence="6">Glycine cleavage system P-protein subunit 2</fullName>
    </alternativeName>
    <alternativeName>
        <fullName evidence="6">Glycine decarboxylase subunit 2</fullName>
    </alternativeName>
    <alternativeName>
        <fullName evidence="6">Glycine dehydrogenase (aminomethyl-transferring) subunit 2</fullName>
    </alternativeName>
</protein>
<accession>A0AAE4ZCM1</accession>
<dbReference type="InterPro" id="IPR020581">
    <property type="entry name" value="GDC_P"/>
</dbReference>
<dbReference type="Proteomes" id="UP000702544">
    <property type="component" value="Unassembled WGS sequence"/>
</dbReference>
<dbReference type="GO" id="GO:0030170">
    <property type="term" value="F:pyridoxal phosphate binding"/>
    <property type="evidence" value="ECO:0007669"/>
    <property type="project" value="TreeGrafter"/>
</dbReference>
<evidence type="ECO:0000256" key="1">
    <source>
        <dbReference type="ARBA" id="ARBA00001933"/>
    </source>
</evidence>
<dbReference type="FunFam" id="3.90.1150.10:FF:000014">
    <property type="entry name" value="Probable glycine dehydrogenase (decarboxylating) subunit 2"/>
    <property type="match status" value="1"/>
</dbReference>
<evidence type="ECO:0000256" key="6">
    <source>
        <dbReference type="HAMAP-Rule" id="MF_00713"/>
    </source>
</evidence>
<dbReference type="NCBIfam" id="NF003346">
    <property type="entry name" value="PRK04366.1"/>
    <property type="match status" value="1"/>
</dbReference>
<keyword evidence="4 6" id="KW-0560">Oxidoreductase</keyword>
<comment type="subunit">
    <text evidence="6">The glycine cleavage system is composed of four proteins: P, T, L and H. In this organism, the P 'protein' is a heterodimer of two subunits.</text>
</comment>
<dbReference type="Gene3D" id="3.90.1150.10">
    <property type="entry name" value="Aspartate Aminotransferase, domain 1"/>
    <property type="match status" value="1"/>
</dbReference>
<proteinExistence type="inferred from homology"/>
<dbReference type="Pfam" id="PF21478">
    <property type="entry name" value="GcvP2_C"/>
    <property type="match status" value="1"/>
</dbReference>
<dbReference type="InterPro" id="IPR015421">
    <property type="entry name" value="PyrdxlP-dep_Trfase_major"/>
</dbReference>
<evidence type="ECO:0000256" key="7">
    <source>
        <dbReference type="SAM" id="MobiDB-lite"/>
    </source>
</evidence>
<evidence type="ECO:0000313" key="10">
    <source>
        <dbReference type="EMBL" id="NIR75310.1"/>
    </source>
</evidence>
<dbReference type="PANTHER" id="PTHR11773:SF1">
    <property type="entry name" value="GLYCINE DEHYDROGENASE (DECARBOXYLATING), MITOCHONDRIAL"/>
    <property type="match status" value="1"/>
</dbReference>
<name>A0AAE4ZCM1_9BACT</name>
<dbReference type="EC" id="1.4.4.2" evidence="6"/>
<dbReference type="CDD" id="cd00613">
    <property type="entry name" value="GDC-P"/>
    <property type="match status" value="1"/>
</dbReference>
<comment type="catalytic activity">
    <reaction evidence="5 6">
        <text>N(6)-[(R)-lipoyl]-L-lysyl-[glycine-cleavage complex H protein] + glycine + H(+) = N(6)-[(R)-S(8)-aminomethyldihydrolipoyl]-L-lysyl-[glycine-cleavage complex H protein] + CO2</text>
        <dbReference type="Rhea" id="RHEA:24304"/>
        <dbReference type="Rhea" id="RHEA-COMP:10494"/>
        <dbReference type="Rhea" id="RHEA-COMP:10495"/>
        <dbReference type="ChEBI" id="CHEBI:15378"/>
        <dbReference type="ChEBI" id="CHEBI:16526"/>
        <dbReference type="ChEBI" id="CHEBI:57305"/>
        <dbReference type="ChEBI" id="CHEBI:83099"/>
        <dbReference type="ChEBI" id="CHEBI:83143"/>
        <dbReference type="EC" id="1.4.4.2"/>
    </reaction>
</comment>
<keyword evidence="3 6" id="KW-0663">Pyridoxal phosphate</keyword>
<evidence type="ECO:0000313" key="11">
    <source>
        <dbReference type="Proteomes" id="UP000702544"/>
    </source>
</evidence>
<evidence type="ECO:0000259" key="9">
    <source>
        <dbReference type="Pfam" id="PF21478"/>
    </source>
</evidence>
<dbReference type="Gene3D" id="3.40.640.10">
    <property type="entry name" value="Type I PLP-dependent aspartate aminotransferase-like (Major domain)"/>
    <property type="match status" value="1"/>
</dbReference>
<comment type="caution">
    <text evidence="10">The sequence shown here is derived from an EMBL/GenBank/DDBJ whole genome shotgun (WGS) entry which is preliminary data.</text>
</comment>
<dbReference type="HAMAP" id="MF_00713">
    <property type="entry name" value="GcvPB"/>
    <property type="match status" value="1"/>
</dbReference>
<organism evidence="10 11">
    <name type="scientific">Candidatus Kutchimonas denitrificans</name>
    <dbReference type="NCBI Taxonomy" id="3056748"/>
    <lineage>
        <taxon>Bacteria</taxon>
        <taxon>Pseudomonadati</taxon>
        <taxon>Gemmatimonadota</taxon>
        <taxon>Gemmatimonadia</taxon>
        <taxon>Candidatus Palauibacterales</taxon>
        <taxon>Candidatus Palauibacteraceae</taxon>
        <taxon>Candidatus Kutchimonas</taxon>
    </lineage>
</organism>
<feature type="compositionally biased region" description="Basic and acidic residues" evidence="7">
    <location>
        <begin position="1"/>
        <end position="10"/>
    </location>
</feature>
<dbReference type="Gene3D" id="6.20.440.10">
    <property type="match status" value="1"/>
</dbReference>
<dbReference type="GO" id="GO:0005960">
    <property type="term" value="C:glycine cleavage complex"/>
    <property type="evidence" value="ECO:0007669"/>
    <property type="project" value="TreeGrafter"/>
</dbReference>
<dbReference type="EMBL" id="JAACAK010000070">
    <property type="protein sequence ID" value="NIR75310.1"/>
    <property type="molecule type" value="Genomic_DNA"/>
</dbReference>
<evidence type="ECO:0000256" key="4">
    <source>
        <dbReference type="ARBA" id="ARBA00023002"/>
    </source>
</evidence>
<evidence type="ECO:0000259" key="8">
    <source>
        <dbReference type="Pfam" id="PF02347"/>
    </source>
</evidence>
<reference evidence="10 11" key="1">
    <citation type="submission" date="2020-01" db="EMBL/GenBank/DDBJ databases">
        <title>Genomes assembled from Gulf of Kutch pelagic sediment metagenomes.</title>
        <authorList>
            <person name="Chandrashekar M."/>
            <person name="Mahajan M.S."/>
            <person name="Dave K.J."/>
            <person name="Vatsa P."/>
            <person name="Nathani N.M."/>
        </authorList>
    </citation>
    <scope>NUCLEOTIDE SEQUENCE [LARGE SCALE GENOMIC DNA]</scope>
    <source>
        <strain evidence="10">KS3-K002</strain>
    </source>
</reference>
<dbReference type="AlphaFoldDB" id="A0AAE4ZCM1"/>
<feature type="modified residue" description="N6-(pyridoxal phosphate)lysine" evidence="6">
    <location>
        <position position="277"/>
    </location>
</feature>
<dbReference type="PANTHER" id="PTHR11773">
    <property type="entry name" value="GLYCINE DEHYDROGENASE, DECARBOXYLATING"/>
    <property type="match status" value="1"/>
</dbReference>
<dbReference type="InterPro" id="IPR015422">
    <property type="entry name" value="PyrdxlP-dep_Trfase_small"/>
</dbReference>
<feature type="region of interest" description="Disordered" evidence="7">
    <location>
        <begin position="474"/>
        <end position="493"/>
    </location>
</feature>
<comment type="cofactor">
    <cofactor evidence="1 6">
        <name>pyridoxal 5'-phosphate</name>
        <dbReference type="ChEBI" id="CHEBI:597326"/>
    </cofactor>
</comment>
<evidence type="ECO:0000256" key="2">
    <source>
        <dbReference type="ARBA" id="ARBA00003788"/>
    </source>
</evidence>
<dbReference type="GO" id="GO:0004375">
    <property type="term" value="F:glycine dehydrogenase (decarboxylating) activity"/>
    <property type="evidence" value="ECO:0007669"/>
    <property type="project" value="UniProtKB-EC"/>
</dbReference>
<dbReference type="Pfam" id="PF02347">
    <property type="entry name" value="GDC-P"/>
    <property type="match status" value="1"/>
</dbReference>
<dbReference type="InterPro" id="IPR023012">
    <property type="entry name" value="GcvPB"/>
</dbReference>
<comment type="function">
    <text evidence="2 6">The glycine cleavage system catalyzes the degradation of glycine. The P protein binds the alpha-amino group of glycine through its pyridoxal phosphate cofactor; CO(2) is released and the remaining methylamine moiety is then transferred to the lipoamide cofactor of the H protein.</text>
</comment>
<dbReference type="GO" id="GO:0005829">
    <property type="term" value="C:cytosol"/>
    <property type="evidence" value="ECO:0007669"/>
    <property type="project" value="TreeGrafter"/>
</dbReference>
<evidence type="ECO:0000256" key="3">
    <source>
        <dbReference type="ARBA" id="ARBA00022898"/>
    </source>
</evidence>
<feature type="domain" description="Glycine cleavage system P-protein N-terminal" evidence="8">
    <location>
        <begin position="38"/>
        <end position="304"/>
    </location>
</feature>